<organism evidence="1 2">
    <name type="scientific">Thiohalospira halophila DSM 15071</name>
    <dbReference type="NCBI Taxonomy" id="1123397"/>
    <lineage>
        <taxon>Bacteria</taxon>
        <taxon>Pseudomonadati</taxon>
        <taxon>Pseudomonadota</taxon>
        <taxon>Gammaproteobacteria</taxon>
        <taxon>Thiohalospirales</taxon>
        <taxon>Thiohalospiraceae</taxon>
        <taxon>Thiohalospira</taxon>
    </lineage>
</organism>
<proteinExistence type="predicted"/>
<dbReference type="AlphaFoldDB" id="A0A1I1P6S6"/>
<sequence length="144" mass="15365">MALGPWRQSGDEVLLLGVEPDPAAIWAPLVDQAVAETGPTAGRLAWGRIVVSLPAGGWWPDSLREMVLAGAEAASWGFCNRRPAPAWLVTLGSFLDRRPLTASRLAGRTLFWRAEVAARVGQLADLPSLGPPARLPVAVRATRP</sequence>
<gene>
    <name evidence="1" type="ORF">SAMN05660831_00460</name>
</gene>
<evidence type="ECO:0000313" key="1">
    <source>
        <dbReference type="EMBL" id="SFD01680.1"/>
    </source>
</evidence>
<dbReference type="EMBL" id="FOMJ01000001">
    <property type="protein sequence ID" value="SFD01680.1"/>
    <property type="molecule type" value="Genomic_DNA"/>
</dbReference>
<keyword evidence="2" id="KW-1185">Reference proteome</keyword>
<name>A0A1I1P6S6_9GAMM</name>
<protein>
    <submittedName>
        <fullName evidence="1">Uncharacterized protein</fullName>
    </submittedName>
</protein>
<dbReference type="Proteomes" id="UP000198611">
    <property type="component" value="Unassembled WGS sequence"/>
</dbReference>
<reference evidence="1 2" key="1">
    <citation type="submission" date="2016-10" db="EMBL/GenBank/DDBJ databases">
        <authorList>
            <person name="de Groot N.N."/>
        </authorList>
    </citation>
    <scope>NUCLEOTIDE SEQUENCE [LARGE SCALE GENOMIC DNA]</scope>
    <source>
        <strain evidence="1 2">HL3</strain>
    </source>
</reference>
<accession>A0A1I1P6S6</accession>
<evidence type="ECO:0000313" key="2">
    <source>
        <dbReference type="Proteomes" id="UP000198611"/>
    </source>
</evidence>